<keyword evidence="2" id="KW-1185">Reference proteome</keyword>
<feature type="coiled-coil region" evidence="1">
    <location>
        <begin position="57"/>
        <end position="97"/>
    </location>
</feature>
<keyword evidence="1" id="KW-0175">Coiled coil</keyword>
<dbReference type="Proteomes" id="UP000887578">
    <property type="component" value="Unplaced"/>
</dbReference>
<proteinExistence type="predicted"/>
<dbReference type="WBParaSite" id="PDA_v2.g24053.t1">
    <property type="protein sequence ID" value="PDA_v2.g24053.t1"/>
    <property type="gene ID" value="PDA_v2.g24053"/>
</dbReference>
<evidence type="ECO:0000313" key="3">
    <source>
        <dbReference type="WBParaSite" id="PDA_v2.g24053.t1"/>
    </source>
</evidence>
<evidence type="ECO:0000256" key="1">
    <source>
        <dbReference type="SAM" id="Coils"/>
    </source>
</evidence>
<dbReference type="AlphaFoldDB" id="A0A914PYW6"/>
<organism evidence="2 3">
    <name type="scientific">Panagrolaimus davidi</name>
    <dbReference type="NCBI Taxonomy" id="227884"/>
    <lineage>
        <taxon>Eukaryota</taxon>
        <taxon>Metazoa</taxon>
        <taxon>Ecdysozoa</taxon>
        <taxon>Nematoda</taxon>
        <taxon>Chromadorea</taxon>
        <taxon>Rhabditida</taxon>
        <taxon>Tylenchina</taxon>
        <taxon>Panagrolaimomorpha</taxon>
        <taxon>Panagrolaimoidea</taxon>
        <taxon>Panagrolaimidae</taxon>
        <taxon>Panagrolaimus</taxon>
    </lineage>
</organism>
<evidence type="ECO:0000313" key="2">
    <source>
        <dbReference type="Proteomes" id="UP000887578"/>
    </source>
</evidence>
<sequence length="185" mass="21810">MENCETIIEWLPDEPLDEETIDLAKQIEKDAGELIAAEGSVDYRHVRQNGKPIQPLLVELTLNAENAEQKKILINARVEFRKNVENIRNRYENHKNILIHKMKLIMENCDEVLEWLNDNPDKPLDEEIFNLAKQTEKDAEELIDSRVMLIQTKIHTLDSMNQQKKIFKDGKFHLRNNVETIRKRQ</sequence>
<protein>
    <submittedName>
        <fullName evidence="3">Uncharacterized protein</fullName>
    </submittedName>
</protein>
<accession>A0A914PYW6</accession>
<name>A0A914PYW6_9BILA</name>
<reference evidence="3" key="1">
    <citation type="submission" date="2022-11" db="UniProtKB">
        <authorList>
            <consortium name="WormBaseParasite"/>
        </authorList>
    </citation>
    <scope>IDENTIFICATION</scope>
</reference>